<keyword evidence="11 16" id="KW-0694">RNA-binding</keyword>
<dbReference type="SMART" id="SM00873">
    <property type="entry name" value="B3_4"/>
    <property type="match status" value="1"/>
</dbReference>
<feature type="binding site" evidence="15">
    <location>
        <position position="471"/>
    </location>
    <ligand>
        <name>Mg(2+)</name>
        <dbReference type="ChEBI" id="CHEBI:18420"/>
        <note>shared with alpha subunit</note>
    </ligand>
</feature>
<evidence type="ECO:0000259" key="19">
    <source>
        <dbReference type="PROSITE" id="PS51483"/>
    </source>
</evidence>
<feature type="binding site" evidence="15">
    <location>
        <position position="461"/>
    </location>
    <ligand>
        <name>Mg(2+)</name>
        <dbReference type="ChEBI" id="CHEBI:18420"/>
        <note>shared with alpha subunit</note>
    </ligand>
</feature>
<evidence type="ECO:0000256" key="8">
    <source>
        <dbReference type="ARBA" id="ARBA00022741"/>
    </source>
</evidence>
<dbReference type="SUPFAM" id="SSF46955">
    <property type="entry name" value="Putative DNA-binding domain"/>
    <property type="match status" value="1"/>
</dbReference>
<evidence type="ECO:0000256" key="4">
    <source>
        <dbReference type="ARBA" id="ARBA00022490"/>
    </source>
</evidence>
<feature type="binding site" evidence="15">
    <location>
        <position position="467"/>
    </location>
    <ligand>
        <name>Mg(2+)</name>
        <dbReference type="ChEBI" id="CHEBI:18420"/>
        <note>shared with alpha subunit</note>
    </ligand>
</feature>
<keyword evidence="10 15" id="KW-0460">Magnesium</keyword>
<dbReference type="OrthoDB" id="9805455at2"/>
<reference evidence="20 21" key="1">
    <citation type="submission" date="2014-07" db="EMBL/GenBank/DDBJ databases">
        <title>Complete genome sequence of a moderately halophilic bacterium Terribacillus aidingensis MP602, isolated from Cryptomeria fortunei in Tianmu mountain in China.</title>
        <authorList>
            <person name="Wang Y."/>
            <person name="Lu P."/>
            <person name="Zhang L."/>
        </authorList>
    </citation>
    <scope>NUCLEOTIDE SEQUENCE [LARGE SCALE GENOMIC DNA]</scope>
    <source>
        <strain evidence="20 21">MP602</strain>
    </source>
</reference>
<dbReference type="InterPro" id="IPR033714">
    <property type="entry name" value="tRNA_bind_bactPheRS"/>
</dbReference>
<dbReference type="RefSeq" id="WP_038562104.1">
    <property type="nucleotide sequence ID" value="NZ_CP008876.1"/>
</dbReference>
<dbReference type="GO" id="GO:0005524">
    <property type="term" value="F:ATP binding"/>
    <property type="evidence" value="ECO:0007669"/>
    <property type="project" value="UniProtKB-UniRule"/>
</dbReference>
<evidence type="ECO:0000256" key="5">
    <source>
        <dbReference type="ARBA" id="ARBA00022555"/>
    </source>
</evidence>
<dbReference type="Pfam" id="PF03483">
    <property type="entry name" value="B3_4"/>
    <property type="match status" value="1"/>
</dbReference>
<dbReference type="FunFam" id="3.30.930.10:FF:000022">
    <property type="entry name" value="Phenylalanine--tRNA ligase beta subunit"/>
    <property type="match status" value="1"/>
</dbReference>
<dbReference type="InterPro" id="IPR002547">
    <property type="entry name" value="tRNA-bd_dom"/>
</dbReference>
<dbReference type="GO" id="GO:0016740">
    <property type="term" value="F:transferase activity"/>
    <property type="evidence" value="ECO:0007669"/>
    <property type="project" value="UniProtKB-ARBA"/>
</dbReference>
<dbReference type="CDD" id="cd00769">
    <property type="entry name" value="PheRS_beta_core"/>
    <property type="match status" value="1"/>
</dbReference>
<keyword evidence="4 15" id="KW-0963">Cytoplasm</keyword>
<dbReference type="Proteomes" id="UP000027980">
    <property type="component" value="Chromosome"/>
</dbReference>
<keyword evidence="12 15" id="KW-0648">Protein biosynthesis</keyword>
<comment type="cofactor">
    <cofactor evidence="15">
        <name>Mg(2+)</name>
        <dbReference type="ChEBI" id="CHEBI:18420"/>
    </cofactor>
    <text evidence="15">Binds 2 magnesium ions per tetramer.</text>
</comment>
<dbReference type="KEGG" id="tap:GZ22_10640"/>
<dbReference type="FunFam" id="2.40.50.140:FF:000045">
    <property type="entry name" value="Phenylalanine--tRNA ligase beta subunit"/>
    <property type="match status" value="1"/>
</dbReference>
<comment type="subcellular location">
    <subcellularLocation>
        <location evidence="1 15">Cytoplasm</location>
    </subcellularLocation>
</comment>
<evidence type="ECO:0000256" key="16">
    <source>
        <dbReference type="PROSITE-ProRule" id="PRU00209"/>
    </source>
</evidence>
<comment type="subunit">
    <text evidence="3 15">Tetramer of two alpha and two beta subunits.</text>
</comment>
<keyword evidence="13 15" id="KW-0030">Aminoacyl-tRNA synthetase</keyword>
<comment type="catalytic activity">
    <reaction evidence="14 15">
        <text>tRNA(Phe) + L-phenylalanine + ATP = L-phenylalanyl-tRNA(Phe) + AMP + diphosphate + H(+)</text>
        <dbReference type="Rhea" id="RHEA:19413"/>
        <dbReference type="Rhea" id="RHEA-COMP:9668"/>
        <dbReference type="Rhea" id="RHEA-COMP:9699"/>
        <dbReference type="ChEBI" id="CHEBI:15378"/>
        <dbReference type="ChEBI" id="CHEBI:30616"/>
        <dbReference type="ChEBI" id="CHEBI:33019"/>
        <dbReference type="ChEBI" id="CHEBI:58095"/>
        <dbReference type="ChEBI" id="CHEBI:78442"/>
        <dbReference type="ChEBI" id="CHEBI:78531"/>
        <dbReference type="ChEBI" id="CHEBI:456215"/>
        <dbReference type="EC" id="6.1.1.20"/>
    </reaction>
</comment>
<dbReference type="GO" id="GO:0140096">
    <property type="term" value="F:catalytic activity, acting on a protein"/>
    <property type="evidence" value="ECO:0007669"/>
    <property type="project" value="UniProtKB-ARBA"/>
</dbReference>
<dbReference type="SUPFAM" id="SSF55681">
    <property type="entry name" value="Class II aaRS and biotin synthetases"/>
    <property type="match status" value="1"/>
</dbReference>
<dbReference type="Pfam" id="PF03147">
    <property type="entry name" value="FDX-ACB"/>
    <property type="match status" value="1"/>
</dbReference>
<evidence type="ECO:0000313" key="21">
    <source>
        <dbReference type="Proteomes" id="UP000027980"/>
    </source>
</evidence>
<keyword evidence="9 15" id="KW-0067">ATP-binding</keyword>
<dbReference type="HAMAP" id="MF_00283">
    <property type="entry name" value="Phe_tRNA_synth_beta1"/>
    <property type="match status" value="1"/>
</dbReference>
<evidence type="ECO:0000256" key="6">
    <source>
        <dbReference type="ARBA" id="ARBA00022598"/>
    </source>
</evidence>
<dbReference type="Pfam" id="PF03484">
    <property type="entry name" value="B5"/>
    <property type="match status" value="1"/>
</dbReference>
<dbReference type="GO" id="GO:0000049">
    <property type="term" value="F:tRNA binding"/>
    <property type="evidence" value="ECO:0007669"/>
    <property type="project" value="UniProtKB-UniRule"/>
</dbReference>
<evidence type="ECO:0000313" key="20">
    <source>
        <dbReference type="EMBL" id="AIF67055.1"/>
    </source>
</evidence>
<evidence type="ECO:0000256" key="1">
    <source>
        <dbReference type="ARBA" id="ARBA00004496"/>
    </source>
</evidence>
<feature type="binding site" evidence="15">
    <location>
        <position position="470"/>
    </location>
    <ligand>
        <name>Mg(2+)</name>
        <dbReference type="ChEBI" id="CHEBI:18420"/>
        <note>shared with alpha subunit</note>
    </ligand>
</feature>
<feature type="domain" description="TRNA-binding" evidence="17">
    <location>
        <begin position="40"/>
        <end position="154"/>
    </location>
</feature>
<evidence type="ECO:0000256" key="11">
    <source>
        <dbReference type="ARBA" id="ARBA00022884"/>
    </source>
</evidence>
<dbReference type="PROSITE" id="PS51447">
    <property type="entry name" value="FDX_ACB"/>
    <property type="match status" value="1"/>
</dbReference>
<dbReference type="Gene3D" id="2.40.50.140">
    <property type="entry name" value="Nucleic acid-binding proteins"/>
    <property type="match status" value="1"/>
</dbReference>
<dbReference type="InterPro" id="IPR036690">
    <property type="entry name" value="Fdx_antiC-bd_sf"/>
</dbReference>
<keyword evidence="7 15" id="KW-0479">Metal-binding</keyword>
<dbReference type="InterPro" id="IPR020825">
    <property type="entry name" value="Phe-tRNA_synthase-like_B3/B4"/>
</dbReference>
<dbReference type="GO" id="GO:0004826">
    <property type="term" value="F:phenylalanine-tRNA ligase activity"/>
    <property type="evidence" value="ECO:0007669"/>
    <property type="project" value="UniProtKB-UniRule"/>
</dbReference>
<dbReference type="GO" id="GO:0000287">
    <property type="term" value="F:magnesium ion binding"/>
    <property type="evidence" value="ECO:0007669"/>
    <property type="project" value="UniProtKB-UniRule"/>
</dbReference>
<dbReference type="Pfam" id="PF01588">
    <property type="entry name" value="tRNA_bind"/>
    <property type="match status" value="1"/>
</dbReference>
<evidence type="ECO:0000256" key="10">
    <source>
        <dbReference type="ARBA" id="ARBA00022842"/>
    </source>
</evidence>
<dbReference type="Gene3D" id="3.30.70.380">
    <property type="entry name" value="Ferrodoxin-fold anticodon-binding domain"/>
    <property type="match status" value="1"/>
</dbReference>
<evidence type="ECO:0000256" key="14">
    <source>
        <dbReference type="ARBA" id="ARBA00049255"/>
    </source>
</evidence>
<proteinExistence type="inferred from homology"/>
<dbReference type="InterPro" id="IPR005147">
    <property type="entry name" value="tRNA_synthase_B5-dom"/>
</dbReference>
<gene>
    <name evidence="15" type="primary">pheT</name>
    <name evidence="20" type="ORF">GZ22_10640</name>
</gene>
<evidence type="ECO:0000256" key="2">
    <source>
        <dbReference type="ARBA" id="ARBA00008653"/>
    </source>
</evidence>
<keyword evidence="6 15" id="KW-0436">Ligase</keyword>
<dbReference type="GO" id="GO:0009328">
    <property type="term" value="C:phenylalanine-tRNA ligase complex"/>
    <property type="evidence" value="ECO:0007669"/>
    <property type="project" value="TreeGrafter"/>
</dbReference>
<protein>
    <recommendedName>
        <fullName evidence="15">Phenylalanine--tRNA ligase beta subunit</fullName>
        <ecNumber evidence="15">6.1.1.20</ecNumber>
    </recommendedName>
    <alternativeName>
        <fullName evidence="15">Phenylalanyl-tRNA synthetase beta subunit</fullName>
        <shortName evidence="15">PheRS</shortName>
    </alternativeName>
</protein>
<evidence type="ECO:0000256" key="3">
    <source>
        <dbReference type="ARBA" id="ARBA00011209"/>
    </source>
</evidence>
<evidence type="ECO:0000256" key="9">
    <source>
        <dbReference type="ARBA" id="ARBA00022840"/>
    </source>
</evidence>
<dbReference type="InterPro" id="IPR005146">
    <property type="entry name" value="B3/B4_tRNA-bd"/>
</dbReference>
<dbReference type="SMART" id="SM00874">
    <property type="entry name" value="B5"/>
    <property type="match status" value="1"/>
</dbReference>
<organism evidence="20 21">
    <name type="scientific">Terribacillus saccharophilus</name>
    <dbReference type="NCBI Taxonomy" id="361277"/>
    <lineage>
        <taxon>Bacteria</taxon>
        <taxon>Bacillati</taxon>
        <taxon>Bacillota</taxon>
        <taxon>Bacilli</taxon>
        <taxon>Bacillales</taxon>
        <taxon>Bacillaceae</taxon>
        <taxon>Terribacillus</taxon>
    </lineage>
</organism>
<dbReference type="SMART" id="SM00896">
    <property type="entry name" value="FDX-ACB"/>
    <property type="match status" value="1"/>
</dbReference>
<dbReference type="HOGENOM" id="CLU_016891_0_0_9"/>
<dbReference type="Gene3D" id="3.30.930.10">
    <property type="entry name" value="Bira Bifunctional Protein, Domain 2"/>
    <property type="match status" value="1"/>
</dbReference>
<dbReference type="InterPro" id="IPR004532">
    <property type="entry name" value="Phe-tRNA-ligase_IIc_bsu_bact"/>
</dbReference>
<dbReference type="InterPro" id="IPR045060">
    <property type="entry name" value="Phe-tRNA-ligase_IIc_bsu"/>
</dbReference>
<name>A0A075LJY7_9BACI</name>
<evidence type="ECO:0000259" key="17">
    <source>
        <dbReference type="PROSITE" id="PS50886"/>
    </source>
</evidence>
<dbReference type="FunFam" id="3.50.40.10:FF:000001">
    <property type="entry name" value="Phenylalanine--tRNA ligase beta subunit"/>
    <property type="match status" value="1"/>
</dbReference>
<dbReference type="FunFam" id="3.30.70.380:FF:000001">
    <property type="entry name" value="Phenylalanine--tRNA ligase beta subunit"/>
    <property type="match status" value="1"/>
</dbReference>
<dbReference type="PANTHER" id="PTHR10947">
    <property type="entry name" value="PHENYLALANYL-TRNA SYNTHETASE BETA CHAIN AND LEUCINE-RICH REPEAT-CONTAINING PROTEIN 47"/>
    <property type="match status" value="1"/>
</dbReference>
<dbReference type="InterPro" id="IPR041616">
    <property type="entry name" value="PheRS_beta_core"/>
</dbReference>
<dbReference type="InterPro" id="IPR045864">
    <property type="entry name" value="aa-tRNA-synth_II/BPL/LPL"/>
</dbReference>
<dbReference type="AlphaFoldDB" id="A0A075LJY7"/>
<dbReference type="GO" id="GO:0006432">
    <property type="term" value="P:phenylalanyl-tRNA aminoacylation"/>
    <property type="evidence" value="ECO:0007669"/>
    <property type="project" value="UniProtKB-UniRule"/>
</dbReference>
<evidence type="ECO:0000256" key="7">
    <source>
        <dbReference type="ARBA" id="ARBA00022723"/>
    </source>
</evidence>
<sequence length="808" mass="89818">MYVSLNWLKQYVDIDNITPEELAERITRSGIEVESIERVAPESTNVVVGYVESCEQHPNADKLNLCQINVGTETYQIICGAPNIAQGQKIAAALPGARLPGGVKIKKAKLRGVESHGMVCSLQELGIDEKFVPKDVTDGIFVFPEDTKVGTPVAELLNLDDVILELGLTPNRADAMSMLGVAYEVAAILNKQVKQPEETYQTSDSKAADLVSVKVEDAELNPYYGAFVIEDVTIAPSPLWMRNYLMAAGIRPINNVVDITNYVLLVYGQPLHAFDYDKVATKEIVVRSAKEGEKIQTLDDQERTLKGDEIVITNGNEPIALAGVMGGANSEVSDDTKNVLLEAAFFDARAIRRSSKHHNLRSEASARYEKGIDPNRVQRAGAYAARLLAEYAGGKVAQGVVAFDELNREEKQVKIDTASVNNRLGTTISDEEIASILTKLQFGFEQDNSQFTISVPTRRGDISLFEDMLEEIARIYGYDNIPYTLPEGEAFAGKLTTKQHLKRQLKQYLQGAGLMETITYSLTSKERTEMLVSPDVLEQEVFPVKLKMPMSEEHSHLRLSIIPELVDTLSYNVARKQENLGYFEFGRVFLSKEEQITEQPTETARLAGALTGSWMEQPWQQEKKSVDFYVAKGIVEGIFGQLDLEPVFQQAQVDGYHPGRTATVSLHGKVLGVVGQLHPTVQKAFDLKETYVFDLDIAYLMDQYEEVPSFRTIPRHPSVTRDIALVVDEAAHAGDIQRTIQEAGGELVQQVQIFDVYQGEHMEAGKKSIAYTVLYQDPTRTLTDEEVEASYNNIIENVKAKHDAELRS</sequence>
<feature type="domain" description="FDX-ACB" evidence="18">
    <location>
        <begin position="714"/>
        <end position="807"/>
    </location>
</feature>
<dbReference type="PROSITE" id="PS50886">
    <property type="entry name" value="TRBD"/>
    <property type="match status" value="1"/>
</dbReference>
<dbReference type="EC" id="6.1.1.20" evidence="15"/>
<feature type="domain" description="B5" evidence="19">
    <location>
        <begin position="408"/>
        <end position="483"/>
    </location>
</feature>
<dbReference type="PANTHER" id="PTHR10947:SF0">
    <property type="entry name" value="PHENYLALANINE--TRNA LIGASE BETA SUBUNIT"/>
    <property type="match status" value="1"/>
</dbReference>
<dbReference type="NCBIfam" id="NF045760">
    <property type="entry name" value="YtpR"/>
    <property type="match status" value="1"/>
</dbReference>
<evidence type="ECO:0000259" key="18">
    <source>
        <dbReference type="PROSITE" id="PS51447"/>
    </source>
</evidence>
<evidence type="ECO:0000256" key="15">
    <source>
        <dbReference type="HAMAP-Rule" id="MF_00283"/>
    </source>
</evidence>
<accession>A0A075LJY7</accession>
<evidence type="ECO:0000256" key="12">
    <source>
        <dbReference type="ARBA" id="ARBA00022917"/>
    </source>
</evidence>
<dbReference type="EMBL" id="CP008876">
    <property type="protein sequence ID" value="AIF67055.1"/>
    <property type="molecule type" value="Genomic_DNA"/>
</dbReference>
<dbReference type="Gene3D" id="3.50.40.10">
    <property type="entry name" value="Phenylalanyl-trna Synthetase, Chain B, domain 3"/>
    <property type="match status" value="1"/>
</dbReference>
<dbReference type="Gene3D" id="3.30.56.10">
    <property type="match status" value="2"/>
</dbReference>
<dbReference type="GeneID" id="34220366"/>
<dbReference type="SUPFAM" id="SSF56037">
    <property type="entry name" value="PheT/TilS domain"/>
    <property type="match status" value="1"/>
</dbReference>
<dbReference type="InterPro" id="IPR012340">
    <property type="entry name" value="NA-bd_OB-fold"/>
</dbReference>
<dbReference type="CDD" id="cd02796">
    <property type="entry name" value="tRNA_bind_bactPheRS"/>
    <property type="match status" value="1"/>
</dbReference>
<dbReference type="PROSITE" id="PS51483">
    <property type="entry name" value="B5"/>
    <property type="match status" value="1"/>
</dbReference>
<dbReference type="SUPFAM" id="SSF54991">
    <property type="entry name" value="Anticodon-binding domain of PheRS"/>
    <property type="match status" value="1"/>
</dbReference>
<comment type="similarity">
    <text evidence="2 15">Belongs to the phenylalanyl-tRNA synthetase beta subunit family. Type 1 subfamily.</text>
</comment>
<dbReference type="Pfam" id="PF17759">
    <property type="entry name" value="tRNA_synthFbeta"/>
    <property type="match status" value="1"/>
</dbReference>
<evidence type="ECO:0000256" key="13">
    <source>
        <dbReference type="ARBA" id="ARBA00023146"/>
    </source>
</evidence>
<dbReference type="InterPro" id="IPR009061">
    <property type="entry name" value="DNA-bd_dom_put_sf"/>
</dbReference>
<keyword evidence="8 15" id="KW-0547">Nucleotide-binding</keyword>
<dbReference type="InterPro" id="IPR005121">
    <property type="entry name" value="Fdx_antiC-bd"/>
</dbReference>
<keyword evidence="5 16" id="KW-0820">tRNA-binding</keyword>
<dbReference type="SUPFAM" id="SSF50249">
    <property type="entry name" value="Nucleic acid-binding proteins"/>
    <property type="match status" value="1"/>
</dbReference>
<dbReference type="NCBIfam" id="TIGR00472">
    <property type="entry name" value="pheT_bact"/>
    <property type="match status" value="1"/>
</dbReference>